<proteinExistence type="predicted"/>
<name>A0ACC2JQP8_9PEZI</name>
<organism evidence="1 2">
    <name type="scientific">Lasiodiplodia mahajangana</name>
    <dbReference type="NCBI Taxonomy" id="1108764"/>
    <lineage>
        <taxon>Eukaryota</taxon>
        <taxon>Fungi</taxon>
        <taxon>Dikarya</taxon>
        <taxon>Ascomycota</taxon>
        <taxon>Pezizomycotina</taxon>
        <taxon>Dothideomycetes</taxon>
        <taxon>Dothideomycetes incertae sedis</taxon>
        <taxon>Botryosphaeriales</taxon>
        <taxon>Botryosphaeriaceae</taxon>
        <taxon>Lasiodiplodia</taxon>
    </lineage>
</organism>
<comment type="caution">
    <text evidence="1">The sequence shown here is derived from an EMBL/GenBank/DDBJ whole genome shotgun (WGS) entry which is preliminary data.</text>
</comment>
<protein>
    <submittedName>
        <fullName evidence="1">Uncharacterized protein</fullName>
    </submittedName>
</protein>
<keyword evidence="2" id="KW-1185">Reference proteome</keyword>
<evidence type="ECO:0000313" key="1">
    <source>
        <dbReference type="EMBL" id="KAJ8129684.1"/>
    </source>
</evidence>
<dbReference type="EMBL" id="JAPUUL010000689">
    <property type="protein sequence ID" value="KAJ8129684.1"/>
    <property type="molecule type" value="Genomic_DNA"/>
</dbReference>
<dbReference type="Proteomes" id="UP001153332">
    <property type="component" value="Unassembled WGS sequence"/>
</dbReference>
<sequence length="394" mass="43682">MATSLFILLLPGLALFGPPAHAAPTQEFQVKPLEINLSDRVPHMLDLIKNTRLPSNELAAAVESVNETISTGISIQTLKSLKEEWITSFDWDEEQASINKLHHYTVNIEGIDVHFVHEVSRNPNAIPIILLHGWPGSFLEFTRLIDLLVPKNGTASTTTFDVVIPSLPGFGFSSPTPRKDWDGHDTARVFNTLMTQALGYPRYAVHGTDWGSTVGYSMYDQFNTTVRALHLNFLPFLPPSPADIAARNITVSPGEAVTERRSADWASAGNGYFIEQTTKPNDIGLALYDNPIGSDPRQGTGPSLLTHNEILLGVSLYYLTDSQSYYPDAKAQNDAPLLYTNFKYNIGFWPKEYVAAVGNLVSYKFRDFGGHFPGLDNPTGLAYDIKDIGKYWVY</sequence>
<evidence type="ECO:0000313" key="2">
    <source>
        <dbReference type="Proteomes" id="UP001153332"/>
    </source>
</evidence>
<gene>
    <name evidence="1" type="ORF">O1611_g3946</name>
</gene>
<reference evidence="1" key="1">
    <citation type="submission" date="2022-12" db="EMBL/GenBank/DDBJ databases">
        <title>Genome Sequence of Lasiodiplodia mahajangana.</title>
        <authorList>
            <person name="Buettner E."/>
        </authorList>
    </citation>
    <scope>NUCLEOTIDE SEQUENCE</scope>
    <source>
        <strain evidence="1">VT137</strain>
    </source>
</reference>
<accession>A0ACC2JQP8</accession>